<dbReference type="Proteomes" id="UP000632858">
    <property type="component" value="Unassembled WGS sequence"/>
</dbReference>
<protein>
    <recommendedName>
        <fullName evidence="1">DNA-directed DNA polymerase</fullName>
        <ecNumber evidence="1">2.7.7.7</ecNumber>
    </recommendedName>
</protein>
<dbReference type="InterPro" id="IPR050238">
    <property type="entry name" value="DNA_Rep/Repair_Clamp_Loader"/>
</dbReference>
<keyword evidence="2" id="KW-0548">Nucleotidyltransferase</keyword>
<dbReference type="GO" id="GO:0006261">
    <property type="term" value="P:DNA-templated DNA replication"/>
    <property type="evidence" value="ECO:0007669"/>
    <property type="project" value="TreeGrafter"/>
</dbReference>
<reference evidence="4" key="2">
    <citation type="submission" date="2020-09" db="EMBL/GenBank/DDBJ databases">
        <authorList>
            <person name="Sun Q."/>
            <person name="Zhou Y."/>
        </authorList>
    </citation>
    <scope>NUCLEOTIDE SEQUENCE</scope>
    <source>
        <strain evidence="4">CGMCC 1.12726</strain>
    </source>
</reference>
<evidence type="ECO:0000313" key="4">
    <source>
        <dbReference type="EMBL" id="GGF92456.1"/>
    </source>
</evidence>
<reference evidence="4" key="1">
    <citation type="journal article" date="2014" name="Int. J. Syst. Evol. Microbiol.">
        <title>Complete genome sequence of Corynebacterium casei LMG S-19264T (=DSM 44701T), isolated from a smear-ripened cheese.</title>
        <authorList>
            <consortium name="US DOE Joint Genome Institute (JGI-PGF)"/>
            <person name="Walter F."/>
            <person name="Albersmeier A."/>
            <person name="Kalinowski J."/>
            <person name="Ruckert C."/>
        </authorList>
    </citation>
    <scope>NUCLEOTIDE SEQUENCE</scope>
    <source>
        <strain evidence="4">CGMCC 1.12726</strain>
    </source>
</reference>
<comment type="catalytic activity">
    <reaction evidence="3">
        <text>DNA(n) + a 2'-deoxyribonucleoside 5'-triphosphate = DNA(n+1) + diphosphate</text>
        <dbReference type="Rhea" id="RHEA:22508"/>
        <dbReference type="Rhea" id="RHEA-COMP:17339"/>
        <dbReference type="Rhea" id="RHEA-COMP:17340"/>
        <dbReference type="ChEBI" id="CHEBI:33019"/>
        <dbReference type="ChEBI" id="CHEBI:61560"/>
        <dbReference type="ChEBI" id="CHEBI:173112"/>
        <dbReference type="EC" id="2.7.7.7"/>
    </reaction>
</comment>
<dbReference type="PANTHER" id="PTHR11669">
    <property type="entry name" value="REPLICATION FACTOR C / DNA POLYMERASE III GAMMA-TAU SUBUNIT"/>
    <property type="match status" value="1"/>
</dbReference>
<dbReference type="AlphaFoldDB" id="A0A917CNT4"/>
<evidence type="ECO:0000256" key="2">
    <source>
        <dbReference type="ARBA" id="ARBA00022932"/>
    </source>
</evidence>
<dbReference type="PANTHER" id="PTHR11669:SF8">
    <property type="entry name" value="DNA POLYMERASE III SUBUNIT DELTA"/>
    <property type="match status" value="1"/>
</dbReference>
<name>A0A917CNT4_9GAMM</name>
<dbReference type="EC" id="2.7.7.7" evidence="1"/>
<keyword evidence="5" id="KW-1185">Reference proteome</keyword>
<dbReference type="InterPro" id="IPR027417">
    <property type="entry name" value="P-loop_NTPase"/>
</dbReference>
<gene>
    <name evidence="4" type="primary">holB</name>
    <name evidence="4" type="ORF">GCM10010960_12970</name>
</gene>
<dbReference type="RefSeq" id="WP_188449028.1">
    <property type="nucleotide sequence ID" value="NZ_BMFO01000002.1"/>
</dbReference>
<dbReference type="Pfam" id="PF13177">
    <property type="entry name" value="DNA_pol3_delta2"/>
    <property type="match status" value="1"/>
</dbReference>
<dbReference type="NCBIfam" id="TIGR00678">
    <property type="entry name" value="holB"/>
    <property type="match status" value="1"/>
</dbReference>
<dbReference type="GO" id="GO:0008408">
    <property type="term" value="F:3'-5' exonuclease activity"/>
    <property type="evidence" value="ECO:0007669"/>
    <property type="project" value="InterPro"/>
</dbReference>
<dbReference type="GO" id="GO:0009360">
    <property type="term" value="C:DNA polymerase III complex"/>
    <property type="evidence" value="ECO:0007669"/>
    <property type="project" value="TreeGrafter"/>
</dbReference>
<comment type="caution">
    <text evidence="4">The sequence shown here is derived from an EMBL/GenBank/DDBJ whole genome shotgun (WGS) entry which is preliminary data.</text>
</comment>
<proteinExistence type="predicted"/>
<organism evidence="4 5">
    <name type="scientific">Arenimonas maotaiensis</name>
    <dbReference type="NCBI Taxonomy" id="1446479"/>
    <lineage>
        <taxon>Bacteria</taxon>
        <taxon>Pseudomonadati</taxon>
        <taxon>Pseudomonadota</taxon>
        <taxon>Gammaproteobacteria</taxon>
        <taxon>Lysobacterales</taxon>
        <taxon>Lysobacteraceae</taxon>
        <taxon>Arenimonas</taxon>
    </lineage>
</organism>
<dbReference type="SUPFAM" id="SSF52540">
    <property type="entry name" value="P-loop containing nucleoside triphosphate hydrolases"/>
    <property type="match status" value="1"/>
</dbReference>
<keyword evidence="2" id="KW-0808">Transferase</keyword>
<dbReference type="GO" id="GO:0003887">
    <property type="term" value="F:DNA-directed DNA polymerase activity"/>
    <property type="evidence" value="ECO:0007669"/>
    <property type="project" value="UniProtKB-KW"/>
</dbReference>
<evidence type="ECO:0000256" key="1">
    <source>
        <dbReference type="ARBA" id="ARBA00012417"/>
    </source>
</evidence>
<evidence type="ECO:0000256" key="3">
    <source>
        <dbReference type="ARBA" id="ARBA00049244"/>
    </source>
</evidence>
<dbReference type="Gene3D" id="3.40.50.300">
    <property type="entry name" value="P-loop containing nucleotide triphosphate hydrolases"/>
    <property type="match status" value="1"/>
</dbReference>
<accession>A0A917CNT4</accession>
<dbReference type="InterPro" id="IPR004622">
    <property type="entry name" value="DNA_pol_HolB"/>
</dbReference>
<evidence type="ECO:0000313" key="5">
    <source>
        <dbReference type="Proteomes" id="UP000632858"/>
    </source>
</evidence>
<keyword evidence="2" id="KW-0239">DNA-directed DNA polymerase</keyword>
<dbReference type="EMBL" id="BMFO01000002">
    <property type="protein sequence ID" value="GGF92456.1"/>
    <property type="molecule type" value="Genomic_DNA"/>
</dbReference>
<sequence length="322" mass="34818">MTLAPWLQPAYGQAVNAFLAGRLGHAQLLQGPERLGKLDLAQALAARLLCQRGDAALPACGACTGCRRLAQGSHGDFRQIGIELNEKTGKLKTAIGVDQIRDMSEWLTLTAQLGGPRVVLIETAHRLNPQAANALLKTLEEPMPGRYLILVTDQPKALPATIRSRCQRLEIGLPARNEALAWLATQGIRGEHAAQLLALAGGNPGLAADWGEAGLALYQSVRDDLAACVKNQAGVSETVRRWLDDADAERRLLFAAQVAYGLGRTWALAAAPSPKTPLAMGRLQEWIDGLNRLRLSLSQPLRHDLSLAGLLVEWRQLLQDSR</sequence>